<proteinExistence type="predicted"/>
<sequence length="65" mass="7236">MGCVIGGQKLRHRVASASSWTKREGWVDDDGAVGGDRSSMKNEKRDDQGRIFDFILDISLSNHQT</sequence>
<organism evidence="1 2">
    <name type="scientific">Romanomermis culicivorax</name>
    <name type="common">Nematode worm</name>
    <dbReference type="NCBI Taxonomy" id="13658"/>
    <lineage>
        <taxon>Eukaryota</taxon>
        <taxon>Metazoa</taxon>
        <taxon>Ecdysozoa</taxon>
        <taxon>Nematoda</taxon>
        <taxon>Enoplea</taxon>
        <taxon>Dorylaimia</taxon>
        <taxon>Mermithida</taxon>
        <taxon>Mermithoidea</taxon>
        <taxon>Mermithidae</taxon>
        <taxon>Romanomermis</taxon>
    </lineage>
</organism>
<dbReference type="WBParaSite" id="nRc.2.0.1.t47540-RA">
    <property type="protein sequence ID" value="nRc.2.0.1.t47540-RA"/>
    <property type="gene ID" value="nRc.2.0.1.g47540"/>
</dbReference>
<keyword evidence="1" id="KW-1185">Reference proteome</keyword>
<dbReference type="AlphaFoldDB" id="A0A915L8U1"/>
<dbReference type="Proteomes" id="UP000887565">
    <property type="component" value="Unplaced"/>
</dbReference>
<evidence type="ECO:0000313" key="2">
    <source>
        <dbReference type="WBParaSite" id="nRc.2.0.1.t47540-RA"/>
    </source>
</evidence>
<name>A0A915L8U1_ROMCU</name>
<protein>
    <submittedName>
        <fullName evidence="2">Uncharacterized protein</fullName>
    </submittedName>
</protein>
<reference evidence="2" key="1">
    <citation type="submission" date="2022-11" db="UniProtKB">
        <authorList>
            <consortium name="WormBaseParasite"/>
        </authorList>
    </citation>
    <scope>IDENTIFICATION</scope>
</reference>
<accession>A0A915L8U1</accession>
<evidence type="ECO:0000313" key="1">
    <source>
        <dbReference type="Proteomes" id="UP000887565"/>
    </source>
</evidence>